<dbReference type="Pfam" id="PF03162">
    <property type="entry name" value="Y_phosphatase2"/>
    <property type="match status" value="1"/>
</dbReference>
<evidence type="ECO:0000313" key="9">
    <source>
        <dbReference type="EMBL" id="MPA33494.1"/>
    </source>
</evidence>
<dbReference type="PROSITE" id="PS50054">
    <property type="entry name" value="TYR_PHOSPHATASE_DUAL"/>
    <property type="match status" value="1"/>
</dbReference>
<dbReference type="EC" id="3.6.1.52" evidence="1"/>
<evidence type="ECO:0000256" key="1">
    <source>
        <dbReference type="ARBA" id="ARBA00012527"/>
    </source>
</evidence>
<organism evidence="9">
    <name type="scientific">Davidia involucrata</name>
    <name type="common">Dove tree</name>
    <dbReference type="NCBI Taxonomy" id="16924"/>
    <lineage>
        <taxon>Eukaryota</taxon>
        <taxon>Viridiplantae</taxon>
        <taxon>Streptophyta</taxon>
        <taxon>Embryophyta</taxon>
        <taxon>Tracheophyta</taxon>
        <taxon>Spermatophyta</taxon>
        <taxon>Magnoliopsida</taxon>
        <taxon>eudicotyledons</taxon>
        <taxon>Gunneridae</taxon>
        <taxon>Pentapetalae</taxon>
        <taxon>asterids</taxon>
        <taxon>Cornales</taxon>
        <taxon>Nyssaceae</taxon>
        <taxon>Davidia</taxon>
    </lineage>
</organism>
<comment type="catalytic activity">
    <reaction evidence="6">
        <text>1,5-bis(diphospho)-1D-myo-inositol 2,3,4,6-tetrakisphosphate + H2O = 1-diphospho-1D-myo-inositol 2,3,4,5,6-pentakisphosphate + phosphate + 2 H(+)</text>
        <dbReference type="Rhea" id="RHEA:79699"/>
        <dbReference type="ChEBI" id="CHEBI:15377"/>
        <dbReference type="ChEBI" id="CHEBI:15378"/>
        <dbReference type="ChEBI" id="CHEBI:43474"/>
        <dbReference type="ChEBI" id="CHEBI:74946"/>
        <dbReference type="ChEBI" id="CHEBI:77983"/>
        <dbReference type="EC" id="3.6.1.52"/>
    </reaction>
    <physiologicalReaction direction="left-to-right" evidence="6">
        <dbReference type="Rhea" id="RHEA:79700"/>
    </physiologicalReaction>
</comment>
<evidence type="ECO:0000256" key="7">
    <source>
        <dbReference type="ARBA" id="ARBA00048424"/>
    </source>
</evidence>
<evidence type="ECO:0000256" key="5">
    <source>
        <dbReference type="ARBA" id="ARBA00047562"/>
    </source>
</evidence>
<comment type="catalytic activity">
    <reaction evidence="5">
        <text>3,5-bis(diphospho)-1D-myo-inositol 1,2,4,6-tetrakisphosphate + H2O = 3-diphospho-1D-myo-inositol 1,2,4,5,6-pentakisphosphate + phosphate + 2 H(+)</text>
        <dbReference type="Rhea" id="RHEA:56312"/>
        <dbReference type="ChEBI" id="CHEBI:15377"/>
        <dbReference type="ChEBI" id="CHEBI:15378"/>
        <dbReference type="ChEBI" id="CHEBI:43474"/>
        <dbReference type="ChEBI" id="CHEBI:140372"/>
        <dbReference type="ChEBI" id="CHEBI:140374"/>
        <dbReference type="EC" id="3.6.1.52"/>
    </reaction>
    <physiologicalReaction direction="left-to-right" evidence="5">
        <dbReference type="Rhea" id="RHEA:56313"/>
    </physiologicalReaction>
</comment>
<evidence type="ECO:0000256" key="3">
    <source>
        <dbReference type="ARBA" id="ARBA00044949"/>
    </source>
</evidence>
<evidence type="ECO:0000256" key="6">
    <source>
        <dbReference type="ARBA" id="ARBA00047927"/>
    </source>
</evidence>
<dbReference type="InterPro" id="IPR020422">
    <property type="entry name" value="TYR_PHOSPHATASE_DUAL_dom"/>
</dbReference>
<dbReference type="GO" id="GO:0052847">
    <property type="term" value="F:inositol-1,5-bisdiphosphate-2,3,4,6-tetrakisphosphate 5-diphosphatase activity"/>
    <property type="evidence" value="ECO:0007669"/>
    <property type="project" value="UniProtKB-ARBA"/>
</dbReference>
<comment type="catalytic activity">
    <reaction evidence="7">
        <text>6-diphospho-1D-myo-inositol pentakisphosphate + H2O = 1D-myo-inositol hexakisphosphate + phosphate + H(+)</text>
        <dbReference type="Rhea" id="RHEA:79703"/>
        <dbReference type="ChEBI" id="CHEBI:15377"/>
        <dbReference type="ChEBI" id="CHEBI:15378"/>
        <dbReference type="ChEBI" id="CHEBI:43474"/>
        <dbReference type="ChEBI" id="CHEBI:58130"/>
        <dbReference type="ChEBI" id="CHEBI:230534"/>
        <dbReference type="EC" id="3.6.1.52"/>
    </reaction>
    <physiologicalReaction direction="left-to-right" evidence="7">
        <dbReference type="Rhea" id="RHEA:79704"/>
    </physiologicalReaction>
</comment>
<gene>
    <name evidence="9" type="ORF">Din_002935</name>
</gene>
<dbReference type="PANTHER" id="PTHR31126">
    <property type="entry name" value="TYROSINE-PROTEIN PHOSPHATASE"/>
    <property type="match status" value="1"/>
</dbReference>
<dbReference type="Gene3D" id="3.90.190.10">
    <property type="entry name" value="Protein tyrosine phosphatase superfamily"/>
    <property type="match status" value="1"/>
</dbReference>
<dbReference type="InterPro" id="IPR004861">
    <property type="entry name" value="Siw14-like"/>
</dbReference>
<dbReference type="InterPro" id="IPR020428">
    <property type="entry name" value="PFA-DSPs"/>
</dbReference>
<evidence type="ECO:0000256" key="2">
    <source>
        <dbReference type="ARBA" id="ARBA00022801"/>
    </source>
</evidence>
<sequence>MKVDKVQDSTTDMCRSRTIEVAVVHPQVLPATKLSATGYDSENNGEELLYTPPLNFAMVDNGIFRSGFPDTANFAFLQSLGLRSIICLCPEPYPEPNAEFLKSNGIKLFQFGIEGCKEPFINIPEDTIRAALKVVLDVRNHPLLIHCKRGKHRTGCVVGCLRKLQRWCLSSVFDEYQHFAAAKARVSDLRFMEMFDVSSFNHLPM</sequence>
<protein>
    <recommendedName>
        <fullName evidence="1">diphosphoinositol-polyphosphate diphosphatase</fullName>
        <ecNumber evidence="1">3.6.1.52</ecNumber>
    </recommendedName>
</protein>
<dbReference type="AlphaFoldDB" id="A0A5B6YNY1"/>
<dbReference type="PRINTS" id="PR01911">
    <property type="entry name" value="PFDSPHPHTASE"/>
</dbReference>
<dbReference type="PROSITE" id="PS00383">
    <property type="entry name" value="TYR_PHOSPHATASE_1"/>
    <property type="match status" value="1"/>
</dbReference>
<keyword evidence="2" id="KW-0378">Hydrolase</keyword>
<feature type="domain" description="Tyrosine-protein phosphatase" evidence="8">
    <location>
        <begin position="55"/>
        <end position="205"/>
    </location>
</feature>
<dbReference type="SUPFAM" id="SSF52799">
    <property type="entry name" value="(Phosphotyrosine protein) phosphatases II"/>
    <property type="match status" value="1"/>
</dbReference>
<dbReference type="EMBL" id="GHES01002935">
    <property type="protein sequence ID" value="MPA33494.1"/>
    <property type="molecule type" value="Transcribed_RNA"/>
</dbReference>
<dbReference type="InterPro" id="IPR016130">
    <property type="entry name" value="Tyr_Pase_AS"/>
</dbReference>
<dbReference type="FunFam" id="3.90.190.10:FF:000024">
    <property type="entry name" value="probable tyrosine-protein phosphatase At1g05000"/>
    <property type="match status" value="1"/>
</dbReference>
<dbReference type="GO" id="GO:0052845">
    <property type="term" value="F:inositol-5-diphosphate-1,2,3,4,6-pentakisphosphate diphosphatase activity"/>
    <property type="evidence" value="ECO:0007669"/>
    <property type="project" value="UniProtKB-ARBA"/>
</dbReference>
<dbReference type="CDD" id="cd14528">
    <property type="entry name" value="PFA-DSP_Siw14"/>
    <property type="match status" value="1"/>
</dbReference>
<reference evidence="9" key="1">
    <citation type="submission" date="2019-08" db="EMBL/GenBank/DDBJ databases">
        <title>Reference gene set and small RNA set construction with multiple tissues from Davidia involucrata Baill.</title>
        <authorList>
            <person name="Yang H."/>
            <person name="Zhou C."/>
            <person name="Li G."/>
            <person name="Wang J."/>
            <person name="Gao P."/>
            <person name="Wang M."/>
            <person name="Wang R."/>
            <person name="Zhao Y."/>
        </authorList>
    </citation>
    <scope>NUCLEOTIDE SEQUENCE</scope>
    <source>
        <tissue evidence="9">Mixed with DoveR01_LX</tissue>
    </source>
</reference>
<dbReference type="InterPro" id="IPR029021">
    <property type="entry name" value="Prot-tyrosine_phosphatase-like"/>
</dbReference>
<name>A0A5B6YNY1_DAVIN</name>
<comment type="similarity">
    <text evidence="3">Belongs to the protein-tyrosine phosphatase family. Atypical dual-specificity phosphatase Siw14-like subfamily.</text>
</comment>
<comment type="catalytic activity">
    <reaction evidence="4">
        <text>5-diphospho-1D-myo-inositol 1,2,3,4,6-pentakisphosphate + H2O = 1D-myo-inositol hexakisphosphate + phosphate + H(+)</text>
        <dbReference type="Rhea" id="RHEA:22384"/>
        <dbReference type="ChEBI" id="CHEBI:15377"/>
        <dbReference type="ChEBI" id="CHEBI:15378"/>
        <dbReference type="ChEBI" id="CHEBI:43474"/>
        <dbReference type="ChEBI" id="CHEBI:58130"/>
        <dbReference type="ChEBI" id="CHEBI:58628"/>
        <dbReference type="EC" id="3.6.1.52"/>
    </reaction>
    <physiologicalReaction direction="left-to-right" evidence="4">
        <dbReference type="Rhea" id="RHEA:22385"/>
    </physiologicalReaction>
</comment>
<dbReference type="PANTHER" id="PTHR31126:SF48">
    <property type="entry name" value="INOSITOL PHOSPHATASE SIW14"/>
    <property type="match status" value="1"/>
</dbReference>
<dbReference type="GO" id="GO:0016791">
    <property type="term" value="F:phosphatase activity"/>
    <property type="evidence" value="ECO:0007669"/>
    <property type="project" value="InterPro"/>
</dbReference>
<evidence type="ECO:0000259" key="8">
    <source>
        <dbReference type="PROSITE" id="PS50054"/>
    </source>
</evidence>
<dbReference type="GO" id="GO:0005737">
    <property type="term" value="C:cytoplasm"/>
    <property type="evidence" value="ECO:0007669"/>
    <property type="project" value="TreeGrafter"/>
</dbReference>
<proteinExistence type="inferred from homology"/>
<evidence type="ECO:0000256" key="4">
    <source>
        <dbReference type="ARBA" id="ARBA00047342"/>
    </source>
</evidence>
<accession>A0A5B6YNY1</accession>